<dbReference type="AlphaFoldDB" id="A0A6L6WSK2"/>
<keyword evidence="2" id="KW-1185">Reference proteome</keyword>
<dbReference type="Gene3D" id="3.90.550.10">
    <property type="entry name" value="Spore Coat Polysaccharide Biosynthesis Protein SpsA, Chain A"/>
    <property type="match status" value="1"/>
</dbReference>
<dbReference type="CDD" id="cd00761">
    <property type="entry name" value="Glyco_tranf_GTA_type"/>
    <property type="match status" value="1"/>
</dbReference>
<dbReference type="EMBL" id="WQLV01000024">
    <property type="protein sequence ID" value="MVO18522.1"/>
    <property type="molecule type" value="Genomic_DNA"/>
</dbReference>
<dbReference type="Proteomes" id="UP000478892">
    <property type="component" value="Unassembled WGS sequence"/>
</dbReference>
<dbReference type="InterPro" id="IPR029044">
    <property type="entry name" value="Nucleotide-diphossugar_trans"/>
</dbReference>
<comment type="caution">
    <text evidence="1">The sequence shown here is derived from an EMBL/GenBank/DDBJ whole genome shotgun (WGS) entry which is preliminary data.</text>
</comment>
<dbReference type="RefSeq" id="WP_157024724.1">
    <property type="nucleotide sequence ID" value="NZ_WQLV01000024.1"/>
</dbReference>
<evidence type="ECO:0008006" key="3">
    <source>
        <dbReference type="Google" id="ProtNLM"/>
    </source>
</evidence>
<proteinExistence type="predicted"/>
<dbReference type="SUPFAM" id="SSF53448">
    <property type="entry name" value="Nucleotide-diphospho-sugar transferases"/>
    <property type="match status" value="1"/>
</dbReference>
<reference evidence="1 2" key="1">
    <citation type="submission" date="2019-12" db="EMBL/GenBank/DDBJ databases">
        <authorList>
            <person name="Zhang Y.-J."/>
        </authorList>
    </citation>
    <scope>NUCLEOTIDE SEQUENCE [LARGE SCALE GENOMIC DNA]</scope>
    <source>
        <strain evidence="1 2">CY05</strain>
    </source>
</reference>
<name>A0A6L6WSK2_9RHOB</name>
<evidence type="ECO:0000313" key="2">
    <source>
        <dbReference type="Proteomes" id="UP000478892"/>
    </source>
</evidence>
<gene>
    <name evidence="1" type="ORF">GO984_22180</name>
</gene>
<organism evidence="1 2">
    <name type="scientific">Parasedimentitalea huanghaiensis</name>
    <dbReference type="NCBI Taxonomy" id="2682100"/>
    <lineage>
        <taxon>Bacteria</taxon>
        <taxon>Pseudomonadati</taxon>
        <taxon>Pseudomonadota</taxon>
        <taxon>Alphaproteobacteria</taxon>
        <taxon>Rhodobacterales</taxon>
        <taxon>Paracoccaceae</taxon>
        <taxon>Parasedimentitalea</taxon>
    </lineage>
</organism>
<protein>
    <recommendedName>
        <fullName evidence="3">Glycosyl transferase family 2</fullName>
    </recommendedName>
</protein>
<sequence>MPVSNGDPVMTPPEVCPADYVTVAVSTLGAGLLHLRLPDPCAGITYLILVQQPQAGAAEVFANRSDVRVVLLGGIGLSNSRNAALDQAETALLLFADDDMILDLQGIQTLAECFKTDPQLALAAGWRTERLPAKAEQVTLTRFNSGRICAPEFMVRRAAVQAAQIRFDPDFGLGAHHGLGEDYVFVTDLLRAGLTGISVPVATGSHPHASTGGNWVDPKLNPARQAVLTRVFGRMAPLIRLVYALRHRKRLGGLGAVIRFIWLA</sequence>
<accession>A0A6L6WSK2</accession>
<evidence type="ECO:0000313" key="1">
    <source>
        <dbReference type="EMBL" id="MVO18522.1"/>
    </source>
</evidence>